<organism evidence="2 3">
    <name type="scientific">Peterkaempfera bronchialis</name>
    <dbReference type="NCBI Taxonomy" id="2126346"/>
    <lineage>
        <taxon>Bacteria</taxon>
        <taxon>Bacillati</taxon>
        <taxon>Actinomycetota</taxon>
        <taxon>Actinomycetes</taxon>
        <taxon>Kitasatosporales</taxon>
        <taxon>Streptomycetaceae</taxon>
        <taxon>Peterkaempfera</taxon>
    </lineage>
</organism>
<keyword evidence="3" id="KW-1185">Reference proteome</keyword>
<evidence type="ECO:0000313" key="3">
    <source>
        <dbReference type="Proteomes" id="UP000249340"/>
    </source>
</evidence>
<dbReference type="Proteomes" id="UP000249340">
    <property type="component" value="Chromosome"/>
</dbReference>
<proteinExistence type="predicted"/>
<dbReference type="AlphaFoldDB" id="A0A345STV0"/>
<dbReference type="OrthoDB" id="3830613at2"/>
<dbReference type="KEGG" id="stri:C7M71_006585"/>
<evidence type="ECO:0000256" key="1">
    <source>
        <dbReference type="SAM" id="MobiDB-lite"/>
    </source>
</evidence>
<dbReference type="EMBL" id="CP031264">
    <property type="protein sequence ID" value="AXI77155.1"/>
    <property type="molecule type" value="Genomic_DNA"/>
</dbReference>
<accession>A0A345STV0</accession>
<evidence type="ECO:0000313" key="2">
    <source>
        <dbReference type="EMBL" id="AXI77155.1"/>
    </source>
</evidence>
<gene>
    <name evidence="2" type="ORF">C7M71_006585</name>
</gene>
<protein>
    <submittedName>
        <fullName evidence="2">Uncharacterized protein</fullName>
    </submittedName>
</protein>
<feature type="region of interest" description="Disordered" evidence="1">
    <location>
        <begin position="37"/>
        <end position="85"/>
    </location>
</feature>
<feature type="compositionally biased region" description="Low complexity" evidence="1">
    <location>
        <begin position="37"/>
        <end position="54"/>
    </location>
</feature>
<name>A0A345STV0_9ACTN</name>
<reference evidence="3" key="1">
    <citation type="submission" date="2018-07" db="EMBL/GenBank/DDBJ databases">
        <title>Streptacidiphilus bronchialis DSM 106435 chromosome.</title>
        <authorList>
            <person name="Batra D."/>
            <person name="Gulvik C.A."/>
        </authorList>
    </citation>
    <scope>NUCLEOTIDE SEQUENCE [LARGE SCALE GENOMIC DNA]</scope>
    <source>
        <strain evidence="3">DSM 106435</strain>
    </source>
</reference>
<sequence>MSLAAAVAVLVVGGGTAWLAHGTSGSDRVQDTARVDAAAAPGAADGAPAAPPAAGKGGPIEVRPPEGAPSASLPGGRPDGTGAHAARSYTVDGKQLTVWFWGGVCETYALRTDESRDGEVAVRVVVDKPAAEGEVCPMIAKYQPVRADLEQPLGARRVVDATTGTALVHGARPPVMPRPGVVAPTAKVPH</sequence>